<protein>
    <recommendedName>
        <fullName evidence="5 18">NADH-ubiquinone oxidoreductase chain 2</fullName>
        <ecNumber evidence="4 18">7.1.1.2</ecNumber>
    </recommendedName>
</protein>
<sequence>MLMKNSTKTLFMFMMLFSTMMVLSSTNWISMWMGLEINMMSFIPMMYFKKNNSSSESMMSYFMVQSISSIMFLMMIIMNNMIMISSYMMHESVNTIIMCSMMFKMGAAPFHMWMPQVMKKMKWETCTLLMTWQKLAPMSVLSSITNNNNLIMLIALMSTIIGSIGGLNQTSMKMIMAYSSINHLGWMVACLSFDNEMWINYLAIYSIMVIMMTFFFNKMSINFINQMNINSMTMMEKMLYFSMMLSMGGLPPFIGFLPKWMVIQSMLTKSMYMLLLIMMLMTLITLFYYIRMMSTLMLINSTTSKLMLKTNMNNNLQLIMFMINMMLPLIMIINMF</sequence>
<dbReference type="GO" id="GO:0008137">
    <property type="term" value="F:NADH dehydrogenase (ubiquinone) activity"/>
    <property type="evidence" value="ECO:0007669"/>
    <property type="project" value="UniProtKB-EC"/>
</dbReference>
<dbReference type="GO" id="GO:0006120">
    <property type="term" value="P:mitochondrial electron transport, NADH to ubiquinone"/>
    <property type="evidence" value="ECO:0007669"/>
    <property type="project" value="InterPro"/>
</dbReference>
<dbReference type="EMBL" id="FJ456949">
    <property type="protein sequence ID" value="ACJ69534.1"/>
    <property type="molecule type" value="Genomic_DNA"/>
</dbReference>
<keyword evidence="8 18" id="KW-0812">Transmembrane</keyword>
<evidence type="ECO:0000259" key="19">
    <source>
        <dbReference type="Pfam" id="PF00361"/>
    </source>
</evidence>
<organism evidence="20">
    <name type="scientific">Enithares tibialis</name>
    <dbReference type="NCBI Taxonomy" id="575841"/>
    <lineage>
        <taxon>Eukaryota</taxon>
        <taxon>Metazoa</taxon>
        <taxon>Ecdysozoa</taxon>
        <taxon>Arthropoda</taxon>
        <taxon>Hexapoda</taxon>
        <taxon>Insecta</taxon>
        <taxon>Pterygota</taxon>
        <taxon>Neoptera</taxon>
        <taxon>Paraneoptera</taxon>
        <taxon>Hemiptera</taxon>
        <taxon>Heteroptera</taxon>
        <taxon>Panheteroptera</taxon>
        <taxon>Nepomorpha</taxon>
        <taxon>Notonectidae</taxon>
        <taxon>Notonectinae</taxon>
        <taxon>Enithares</taxon>
    </lineage>
</organism>
<evidence type="ECO:0000256" key="4">
    <source>
        <dbReference type="ARBA" id="ARBA00012944"/>
    </source>
</evidence>
<name>C5HIT9_9HEMI</name>
<keyword evidence="11 18" id="KW-0249">Electron transport</keyword>
<comment type="subcellular location">
    <subcellularLocation>
        <location evidence="2 18">Mitochondrion inner membrane</location>
        <topology evidence="2 18">Multi-pass membrane protein</topology>
    </subcellularLocation>
</comment>
<geneLocation type="mitochondrion" evidence="20"/>
<evidence type="ECO:0000256" key="18">
    <source>
        <dbReference type="RuleBase" id="RU003403"/>
    </source>
</evidence>
<dbReference type="EC" id="7.1.1.2" evidence="4 18"/>
<keyword evidence="9 18" id="KW-0999">Mitochondrion inner membrane</keyword>
<dbReference type="CTD" id="4536"/>
<comment type="similarity">
    <text evidence="3 18">Belongs to the complex I subunit 2 family.</text>
</comment>
<evidence type="ECO:0000256" key="12">
    <source>
        <dbReference type="ARBA" id="ARBA00022989"/>
    </source>
</evidence>
<evidence type="ECO:0000256" key="6">
    <source>
        <dbReference type="ARBA" id="ARBA00022448"/>
    </source>
</evidence>
<evidence type="ECO:0000313" key="20">
    <source>
        <dbReference type="EMBL" id="ACJ69534.1"/>
    </source>
</evidence>
<dbReference type="PANTHER" id="PTHR46552">
    <property type="entry name" value="NADH-UBIQUINONE OXIDOREDUCTASE CHAIN 2"/>
    <property type="match status" value="1"/>
</dbReference>
<evidence type="ECO:0000256" key="11">
    <source>
        <dbReference type="ARBA" id="ARBA00022982"/>
    </source>
</evidence>
<dbReference type="GeneID" id="7996387"/>
<evidence type="ECO:0000256" key="3">
    <source>
        <dbReference type="ARBA" id="ARBA00007012"/>
    </source>
</evidence>
<reference evidence="20" key="1">
    <citation type="journal article" date="2009" name="BMC Evol. Biol.">
        <title>Phylogenetic analysis of the true water bugs (Insecta: Hemiptera: Heteroptera: Nepomorpha): evidence from mitochondrial genomes.</title>
        <authorList>
            <person name="Hua J."/>
            <person name="Li M."/>
            <person name="Dong P."/>
            <person name="Cui Y."/>
            <person name="Xie Q."/>
            <person name="Bu W."/>
        </authorList>
    </citation>
    <scope>NUCLEOTIDE SEQUENCE</scope>
</reference>
<evidence type="ECO:0000256" key="15">
    <source>
        <dbReference type="ARBA" id="ARBA00023128"/>
    </source>
</evidence>
<evidence type="ECO:0000256" key="14">
    <source>
        <dbReference type="ARBA" id="ARBA00023075"/>
    </source>
</evidence>
<comment type="function">
    <text evidence="1">Core subunit of the mitochondrial membrane respiratory chain NADH dehydrogenase (Complex I) that is believed to belong to the minimal assembly required for catalysis. Complex I functions in the transfer of electrons from NADH to the respiratory chain. The immediate electron acceptor for the enzyme is believed to be ubiquinone.</text>
</comment>
<dbReference type="AlphaFoldDB" id="C5HIT9"/>
<gene>
    <name evidence="20" type="primary">ND2</name>
</gene>
<dbReference type="RefSeq" id="YP_002970709.1">
    <property type="nucleotide sequence ID" value="NC_012819.1"/>
</dbReference>
<evidence type="ECO:0000256" key="17">
    <source>
        <dbReference type="ARBA" id="ARBA00049551"/>
    </source>
</evidence>
<dbReference type="PRINTS" id="PR01436">
    <property type="entry name" value="NADHDHGNASE2"/>
</dbReference>
<keyword evidence="13 18" id="KW-0520">NAD</keyword>
<keyword evidence="14 18" id="KW-0830">Ubiquinone</keyword>
<evidence type="ECO:0000256" key="1">
    <source>
        <dbReference type="ARBA" id="ARBA00003257"/>
    </source>
</evidence>
<keyword evidence="6" id="KW-0813">Transport</keyword>
<feature type="transmembrane region" description="Helical" evidence="18">
    <location>
        <begin position="175"/>
        <end position="193"/>
    </location>
</feature>
<dbReference type="InterPro" id="IPR003917">
    <property type="entry name" value="NADH_UbQ_OxRdtase_chain2"/>
</dbReference>
<keyword evidence="15 18" id="KW-0496">Mitochondrion</keyword>
<dbReference type="GO" id="GO:0005743">
    <property type="term" value="C:mitochondrial inner membrane"/>
    <property type="evidence" value="ECO:0007669"/>
    <property type="project" value="UniProtKB-SubCell"/>
</dbReference>
<evidence type="ECO:0000256" key="5">
    <source>
        <dbReference type="ARBA" id="ARBA00021008"/>
    </source>
</evidence>
<feature type="transmembrane region" description="Helical" evidence="18">
    <location>
        <begin position="270"/>
        <end position="290"/>
    </location>
</feature>
<evidence type="ECO:0000256" key="2">
    <source>
        <dbReference type="ARBA" id="ARBA00004448"/>
    </source>
</evidence>
<dbReference type="InterPro" id="IPR001750">
    <property type="entry name" value="ND/Mrp_TM"/>
</dbReference>
<comment type="catalytic activity">
    <reaction evidence="17 18">
        <text>a ubiquinone + NADH + 5 H(+)(in) = a ubiquinol + NAD(+) + 4 H(+)(out)</text>
        <dbReference type="Rhea" id="RHEA:29091"/>
        <dbReference type="Rhea" id="RHEA-COMP:9565"/>
        <dbReference type="Rhea" id="RHEA-COMP:9566"/>
        <dbReference type="ChEBI" id="CHEBI:15378"/>
        <dbReference type="ChEBI" id="CHEBI:16389"/>
        <dbReference type="ChEBI" id="CHEBI:17976"/>
        <dbReference type="ChEBI" id="CHEBI:57540"/>
        <dbReference type="ChEBI" id="CHEBI:57945"/>
        <dbReference type="EC" id="7.1.1.2"/>
    </reaction>
</comment>
<keyword evidence="10 18" id="KW-1278">Translocase</keyword>
<accession>C5HIT9</accession>
<evidence type="ECO:0000256" key="10">
    <source>
        <dbReference type="ARBA" id="ARBA00022967"/>
    </source>
</evidence>
<dbReference type="InterPro" id="IPR050175">
    <property type="entry name" value="Complex_I_Subunit_2"/>
</dbReference>
<evidence type="ECO:0000256" key="16">
    <source>
        <dbReference type="ARBA" id="ARBA00023136"/>
    </source>
</evidence>
<evidence type="ECO:0000256" key="9">
    <source>
        <dbReference type="ARBA" id="ARBA00022792"/>
    </source>
</evidence>
<feature type="transmembrane region" description="Helical" evidence="18">
    <location>
        <begin position="151"/>
        <end position="168"/>
    </location>
</feature>
<keyword evidence="7 18" id="KW-0679">Respiratory chain</keyword>
<proteinExistence type="inferred from homology"/>
<dbReference type="PANTHER" id="PTHR46552:SF1">
    <property type="entry name" value="NADH-UBIQUINONE OXIDOREDUCTASE CHAIN 2"/>
    <property type="match status" value="1"/>
</dbReference>
<dbReference type="Pfam" id="PF00361">
    <property type="entry name" value="Proton_antipo_M"/>
    <property type="match status" value="1"/>
</dbReference>
<evidence type="ECO:0000256" key="13">
    <source>
        <dbReference type="ARBA" id="ARBA00023027"/>
    </source>
</evidence>
<feature type="transmembrane region" description="Helical" evidence="18">
    <location>
        <begin position="238"/>
        <end position="258"/>
    </location>
</feature>
<keyword evidence="16 18" id="KW-0472">Membrane</keyword>
<feature type="transmembrane region" description="Helical" evidence="18">
    <location>
        <begin position="199"/>
        <end position="217"/>
    </location>
</feature>
<keyword evidence="12 18" id="KW-1133">Transmembrane helix</keyword>
<feature type="transmembrane region" description="Helical" evidence="18">
    <location>
        <begin position="315"/>
        <end position="333"/>
    </location>
</feature>
<evidence type="ECO:0000256" key="8">
    <source>
        <dbReference type="ARBA" id="ARBA00022692"/>
    </source>
</evidence>
<feature type="domain" description="NADH:quinone oxidoreductase/Mrp antiporter transmembrane" evidence="19">
    <location>
        <begin position="25"/>
        <end position="285"/>
    </location>
</feature>
<comment type="function">
    <text evidence="18">Core subunit of the mitochondrial membrane respiratory chain NADH dehydrogenase (Complex I) which catalyzes electron transfer from NADH through the respiratory chain, using ubiquinone as an electron acceptor. Essential for the catalytic activity and assembly of complex I.</text>
</comment>
<evidence type="ECO:0000256" key="7">
    <source>
        <dbReference type="ARBA" id="ARBA00022660"/>
    </source>
</evidence>